<dbReference type="SMART" id="SM01008">
    <property type="entry name" value="Ald_Xan_dh_C"/>
    <property type="match status" value="1"/>
</dbReference>
<sequence>MKDLALNRRAFLASSGALVLAIAADGSVSAVRAQEADAAAWVRIEPDGTTRILFPSTEMGQGSSTALPMILAEEMDADWDAVVIEQLDEDDRRFGNPAFGGVLYTAGSSGVYGYYDTLRQAGANARAVLIGRAAERLGVDVAELSTEPGVVVHAASGQSLTYGELAEGGGLDRAEAAPFKDPAEFRLIGSDTPRRDIPAKSTGTETYAIDVRLPDMLHAMVRRAPVEGETVAALDSSAAEAHPGVVQVVTLPDGIAVVAETIWAAMAARDLLDITWTEDAPARAWDDESTLADYAAAAEDLSAEAATWRAEGDAATAIADAPRTVTATYLSDYAYHAQIEPMAVVARVDADGAELWAGTQTQSWTTDTVREVLDLPPERMRIHMMTMGGSFGRRTERMQDYVRDALLCAQATGRPVKVTWTREDDVKHGGFRPAAAQHLQAGLTEEGEVQGWRHRVGTPSVIAYFNAGRWAQVEPQDVISMLGSEARFYAMPDMAAEHVMTERRARVLPWRGIGAAYTAFAAESFIDELAQEAGQDPFTFRRAMVGDDARSLALLDRVQEMSDWDRSRADTALGLSFAGYGDTRVAGVAEVSVDPESGRIAVPRIWAAVDAGQIVSPDNAVNQIEGGIVFGVSSALLERITIRGGEVQQENFYDYDVLRHDALPQIEVHLTESDAPPSAVGEAGTPMVSAAIANGVYALTGTRLRHMPFTPDRVLAAMG</sequence>
<evidence type="ECO:0000313" key="4">
    <source>
        <dbReference type="Proteomes" id="UP000594800"/>
    </source>
</evidence>
<dbReference type="EMBL" id="CP064942">
    <property type="protein sequence ID" value="QPH54654.1"/>
    <property type="molecule type" value="Genomic_DNA"/>
</dbReference>
<evidence type="ECO:0000256" key="1">
    <source>
        <dbReference type="SAM" id="SignalP"/>
    </source>
</evidence>
<dbReference type="Pfam" id="PF02738">
    <property type="entry name" value="MoCoBD_1"/>
    <property type="match status" value="1"/>
</dbReference>
<dbReference type="InterPro" id="IPR006311">
    <property type="entry name" value="TAT_signal"/>
</dbReference>
<evidence type="ECO:0000313" key="3">
    <source>
        <dbReference type="EMBL" id="QPH54654.1"/>
    </source>
</evidence>
<dbReference type="Pfam" id="PF20256">
    <property type="entry name" value="MoCoBD_2"/>
    <property type="match status" value="2"/>
</dbReference>
<keyword evidence="1" id="KW-0732">Signal</keyword>
<feature type="chain" id="PRO_5032444617" evidence="1">
    <location>
        <begin position="24"/>
        <end position="719"/>
    </location>
</feature>
<dbReference type="GO" id="GO:0016491">
    <property type="term" value="F:oxidoreductase activity"/>
    <property type="evidence" value="ECO:0007669"/>
    <property type="project" value="InterPro"/>
</dbReference>
<dbReference type="InterPro" id="IPR052516">
    <property type="entry name" value="N-heterocyclic_Hydroxylase"/>
</dbReference>
<dbReference type="SUPFAM" id="SSF56003">
    <property type="entry name" value="Molybdenum cofactor-binding domain"/>
    <property type="match status" value="2"/>
</dbReference>
<dbReference type="InterPro" id="IPR012368">
    <property type="entry name" value="OxRdtase_Mopterin-bd_su_IorB"/>
</dbReference>
<dbReference type="InterPro" id="IPR037165">
    <property type="entry name" value="AldOxase/xan_DH_Mopterin-bd_sf"/>
</dbReference>
<keyword evidence="4" id="KW-1185">Reference proteome</keyword>
<dbReference type="KEGG" id="poz:I0K15_02395"/>
<dbReference type="PANTHER" id="PTHR47495:SF1">
    <property type="entry name" value="BLL3820 PROTEIN"/>
    <property type="match status" value="1"/>
</dbReference>
<feature type="signal peptide" evidence="1">
    <location>
        <begin position="1"/>
        <end position="23"/>
    </location>
</feature>
<feature type="domain" description="Aldehyde oxidase/xanthine dehydrogenase a/b hammerhead" evidence="2">
    <location>
        <begin position="202"/>
        <end position="280"/>
    </location>
</feature>
<dbReference type="Proteomes" id="UP000594800">
    <property type="component" value="Chromosome"/>
</dbReference>
<dbReference type="PANTHER" id="PTHR47495">
    <property type="entry name" value="ALDEHYDE DEHYDROGENASE"/>
    <property type="match status" value="1"/>
</dbReference>
<dbReference type="AlphaFoldDB" id="A0A7S9LST7"/>
<dbReference type="PIRSF" id="PIRSF036389">
    <property type="entry name" value="IOR_B"/>
    <property type="match status" value="1"/>
</dbReference>
<gene>
    <name evidence="3" type="ORF">I0K15_02395</name>
</gene>
<evidence type="ECO:0000259" key="2">
    <source>
        <dbReference type="SMART" id="SM01008"/>
    </source>
</evidence>
<name>A0A7S9LST7_9RHOB</name>
<reference evidence="3 4" key="1">
    <citation type="submission" date="2020-11" db="EMBL/GenBank/DDBJ databases">
        <title>Description of Pontivivens ytuae sp. nov. isolated from deep sea sediment of Mariana Trench.</title>
        <authorList>
            <person name="Wang Z."/>
            <person name="Sun Q.-L."/>
            <person name="Xu X.-D."/>
            <person name="Tang Y.-Z."/>
            <person name="Zhang J."/>
        </authorList>
    </citation>
    <scope>NUCLEOTIDE SEQUENCE [LARGE SCALE GENOMIC DNA]</scope>
    <source>
        <strain evidence="3 4">MT2928</strain>
    </source>
</reference>
<dbReference type="PROSITE" id="PS51318">
    <property type="entry name" value="TAT"/>
    <property type="match status" value="1"/>
</dbReference>
<dbReference type="InterPro" id="IPR000674">
    <property type="entry name" value="Ald_Oxase/Xan_DH_a/b"/>
</dbReference>
<dbReference type="RefSeq" id="WP_196103863.1">
    <property type="nucleotide sequence ID" value="NZ_CP064942.1"/>
</dbReference>
<dbReference type="InterPro" id="IPR046867">
    <property type="entry name" value="AldOxase/xan_DH_MoCoBD2"/>
</dbReference>
<dbReference type="Gene3D" id="3.90.1170.50">
    <property type="entry name" value="Aldehyde oxidase/xanthine dehydrogenase, a/b hammerhead"/>
    <property type="match status" value="1"/>
</dbReference>
<accession>A0A7S9LST7</accession>
<protein>
    <submittedName>
        <fullName evidence="3">Xanthine dehydrogenase family protein molybdopterin-binding subunit</fullName>
    </submittedName>
</protein>
<proteinExistence type="predicted"/>
<organism evidence="3 4">
    <name type="scientific">Pontivivens ytuae</name>
    <dbReference type="NCBI Taxonomy" id="2789856"/>
    <lineage>
        <taxon>Bacteria</taxon>
        <taxon>Pseudomonadati</taxon>
        <taxon>Pseudomonadota</taxon>
        <taxon>Alphaproteobacteria</taxon>
        <taxon>Rhodobacterales</taxon>
        <taxon>Paracoccaceae</taxon>
        <taxon>Pontivivens</taxon>
    </lineage>
</organism>
<dbReference type="InterPro" id="IPR008274">
    <property type="entry name" value="AldOxase/xan_DH_MoCoBD1"/>
</dbReference>
<dbReference type="Gene3D" id="3.30.365.10">
    <property type="entry name" value="Aldehyde oxidase/xanthine dehydrogenase, molybdopterin binding domain"/>
    <property type="match status" value="4"/>
</dbReference>